<gene>
    <name evidence="2" type="ORF">LDG_8404</name>
</gene>
<protein>
    <submittedName>
        <fullName evidence="2">Beta-lactamase domain protein</fullName>
    </submittedName>
</protein>
<dbReference type="GO" id="GO:0046872">
    <property type="term" value="F:metal ion binding"/>
    <property type="evidence" value="ECO:0007669"/>
    <property type="project" value="UniProtKB-KW"/>
</dbReference>
<dbReference type="Pfam" id="PF23023">
    <property type="entry name" value="Anti-Pycsar_Apyc1"/>
    <property type="match status" value="1"/>
</dbReference>
<dbReference type="RefSeq" id="WP_006872281.1">
    <property type="nucleotide sequence ID" value="NZ_JH413847.1"/>
</dbReference>
<dbReference type="eggNOG" id="COG1234">
    <property type="taxonomic scope" value="Bacteria"/>
</dbReference>
<accession>G9ESX7</accession>
<dbReference type="SUPFAM" id="SSF56281">
    <property type="entry name" value="Metallo-hydrolase/oxidoreductase"/>
    <property type="match status" value="1"/>
</dbReference>
<reference evidence="2 3" key="1">
    <citation type="journal article" date="2011" name="BMC Genomics">
        <title>Insight into cross-talk between intra-amoebal pathogens.</title>
        <authorList>
            <person name="Gimenez G."/>
            <person name="Bertelli C."/>
            <person name="Moliner C."/>
            <person name="Robert C."/>
            <person name="Raoult D."/>
            <person name="Fournier P.E."/>
            <person name="Greub G."/>
        </authorList>
    </citation>
    <scope>NUCLEOTIDE SEQUENCE [LARGE SCALE GENOMIC DNA]</scope>
    <source>
        <strain evidence="2 3">LLAP12</strain>
    </source>
</reference>
<dbReference type="Gene3D" id="3.60.15.10">
    <property type="entry name" value="Ribonuclease Z/Hydroxyacylglutathione hydrolase-like"/>
    <property type="match status" value="1"/>
</dbReference>
<dbReference type="STRING" id="658187.LDG_8404"/>
<dbReference type="InterPro" id="IPR036866">
    <property type="entry name" value="RibonucZ/Hydroxyglut_hydro"/>
</dbReference>
<dbReference type="GO" id="GO:0016787">
    <property type="term" value="F:hydrolase activity"/>
    <property type="evidence" value="ECO:0007669"/>
    <property type="project" value="UniProtKB-KW"/>
</dbReference>
<proteinExistence type="predicted"/>
<evidence type="ECO:0000259" key="1">
    <source>
        <dbReference type="SMART" id="SM00849"/>
    </source>
</evidence>
<dbReference type="OrthoDB" id="9803916at2"/>
<sequence length="254" mass="28419">MKLLFLGAGSGLGTDLTNFQSNMLLLTDSGKKLLIDCGTDIRFSLTKAKYVPHEIDAVFASHLHADHIGGLEWFALQRKFVSPNGRPQLIVHEDLVELLWNRSLSGGLKTLENQDATLDDYFSVHTVADSQIYEWEGLQLTLIKTVHVHSNGKLMPSYGIDIFFQGKHFFITADTQFTPEVLDRYYQQATIIFHDCETLPLPSGVHAHFEQLSSLPPALKAKMWLYHYNDGVLPDAQAQGFLGFAACGQVVELK</sequence>
<name>G9ESX7_9GAMM</name>
<evidence type="ECO:0000313" key="3">
    <source>
        <dbReference type="Proteomes" id="UP000002770"/>
    </source>
</evidence>
<feature type="domain" description="Metallo-beta-lactamase" evidence="1">
    <location>
        <begin position="20"/>
        <end position="227"/>
    </location>
</feature>
<dbReference type="InParanoid" id="G9ESX7"/>
<dbReference type="Proteomes" id="UP000002770">
    <property type="component" value="Unassembled WGS sequence"/>
</dbReference>
<dbReference type="InterPro" id="IPR001279">
    <property type="entry name" value="Metallo-B-lactamas"/>
</dbReference>
<dbReference type="HOGENOM" id="CLU_096503_1_0_6"/>
<keyword evidence="3" id="KW-1185">Reference proteome</keyword>
<dbReference type="AlphaFoldDB" id="G9ESX7"/>
<dbReference type="SMART" id="SM00849">
    <property type="entry name" value="Lactamase_B"/>
    <property type="match status" value="1"/>
</dbReference>
<evidence type="ECO:0000313" key="2">
    <source>
        <dbReference type="EMBL" id="EHL29444.1"/>
    </source>
</evidence>
<organism evidence="2 3">
    <name type="scientific">Legionella drancourtii LLAP12</name>
    <dbReference type="NCBI Taxonomy" id="658187"/>
    <lineage>
        <taxon>Bacteria</taxon>
        <taxon>Pseudomonadati</taxon>
        <taxon>Pseudomonadota</taxon>
        <taxon>Gammaproteobacteria</taxon>
        <taxon>Legionellales</taxon>
        <taxon>Legionellaceae</taxon>
        <taxon>Legionella</taxon>
    </lineage>
</organism>
<dbReference type="EMBL" id="JH413847">
    <property type="protein sequence ID" value="EHL29444.1"/>
    <property type="molecule type" value="Genomic_DNA"/>
</dbReference>